<reference evidence="1 2" key="1">
    <citation type="submission" date="2018-04" db="EMBL/GenBank/DDBJ databases">
        <authorList>
            <person name="Vogel A."/>
        </authorList>
    </citation>
    <scope>NUCLEOTIDE SEQUENCE [LARGE SCALE GENOMIC DNA]</scope>
</reference>
<dbReference type="EMBL" id="OOIL02001947">
    <property type="protein sequence ID" value="VFQ79405.1"/>
    <property type="molecule type" value="Genomic_DNA"/>
</dbReference>
<sequence>MKRRRLANSIRRGRLRKKEMAEVRNGQGRAADTFLAEPMQYLRRYRELPTSQQPAALFPHLHCVHQQDSLLHLDLIL</sequence>
<name>A0A484LSP6_9ASTE</name>
<accession>A0A484LSP6</accession>
<evidence type="ECO:0000313" key="2">
    <source>
        <dbReference type="Proteomes" id="UP000595140"/>
    </source>
</evidence>
<protein>
    <submittedName>
        <fullName evidence="1">Uncharacterized protein</fullName>
    </submittedName>
</protein>
<proteinExistence type="predicted"/>
<dbReference type="AlphaFoldDB" id="A0A484LSP6"/>
<evidence type="ECO:0000313" key="1">
    <source>
        <dbReference type="EMBL" id="VFQ79405.1"/>
    </source>
</evidence>
<gene>
    <name evidence="1" type="ORF">CCAM_LOCUS21181</name>
</gene>
<dbReference type="Proteomes" id="UP000595140">
    <property type="component" value="Unassembled WGS sequence"/>
</dbReference>
<organism evidence="1 2">
    <name type="scientific">Cuscuta campestris</name>
    <dbReference type="NCBI Taxonomy" id="132261"/>
    <lineage>
        <taxon>Eukaryota</taxon>
        <taxon>Viridiplantae</taxon>
        <taxon>Streptophyta</taxon>
        <taxon>Embryophyta</taxon>
        <taxon>Tracheophyta</taxon>
        <taxon>Spermatophyta</taxon>
        <taxon>Magnoliopsida</taxon>
        <taxon>eudicotyledons</taxon>
        <taxon>Gunneridae</taxon>
        <taxon>Pentapetalae</taxon>
        <taxon>asterids</taxon>
        <taxon>lamiids</taxon>
        <taxon>Solanales</taxon>
        <taxon>Convolvulaceae</taxon>
        <taxon>Cuscuteae</taxon>
        <taxon>Cuscuta</taxon>
        <taxon>Cuscuta subgen. Grammica</taxon>
        <taxon>Cuscuta sect. Cleistogrammica</taxon>
    </lineage>
</organism>
<keyword evidence="2" id="KW-1185">Reference proteome</keyword>